<keyword evidence="5" id="KW-0325">Glycoprotein</keyword>
<keyword evidence="4" id="KW-1015">Disulfide bond</keyword>
<keyword evidence="2 6" id="KW-0732">Signal</keyword>
<evidence type="ECO:0000313" key="8">
    <source>
        <dbReference type="EMBL" id="KAJ6647231.1"/>
    </source>
</evidence>
<gene>
    <name evidence="8" type="primary">Aper1_8</name>
    <name evidence="8" type="ORF">Bhyg_02452</name>
</gene>
<evidence type="ECO:0000256" key="4">
    <source>
        <dbReference type="ARBA" id="ARBA00023157"/>
    </source>
</evidence>
<dbReference type="Proteomes" id="UP001151699">
    <property type="component" value="Chromosome A"/>
</dbReference>
<accession>A0A9Q0NBE7</accession>
<evidence type="ECO:0000259" key="7">
    <source>
        <dbReference type="PROSITE" id="PS50940"/>
    </source>
</evidence>
<feature type="signal peptide" evidence="6">
    <location>
        <begin position="1"/>
        <end position="18"/>
    </location>
</feature>
<comment type="caution">
    <text evidence="8">The sequence shown here is derived from an EMBL/GenBank/DDBJ whole genome shotgun (WGS) entry which is preliminary data.</text>
</comment>
<feature type="domain" description="Chitin-binding type-2" evidence="7">
    <location>
        <begin position="79"/>
        <end position="133"/>
    </location>
</feature>
<evidence type="ECO:0000256" key="1">
    <source>
        <dbReference type="ARBA" id="ARBA00022669"/>
    </source>
</evidence>
<dbReference type="InterPro" id="IPR002557">
    <property type="entry name" value="Chitin-bd_dom"/>
</dbReference>
<keyword evidence="1" id="KW-0147">Chitin-binding</keyword>
<keyword evidence="9" id="KW-1185">Reference proteome</keyword>
<dbReference type="InterPro" id="IPR036508">
    <property type="entry name" value="Chitin-bd_dom_sf"/>
</dbReference>
<dbReference type="SMART" id="SM00494">
    <property type="entry name" value="ChtBD2"/>
    <property type="match status" value="3"/>
</dbReference>
<sequence>MLLLYVITFSSFLTVALSQSATVCDDERLYTFIPDVRDCSSWFFCGVQGPVQGNCLNGHLFNPETRLCDWSDNVNCYRCPNNVGLQKIPIMGSCRSFIRCIGGNPAQQVCESGLQFNENTGQCDLSSVVGCTSGFRCPAELPIDGSIVAMRDNYNCSVYHLCVGGPEAIRQECNPDLHFDPVTKLCTFPNLTSCPI</sequence>
<dbReference type="PANTHER" id="PTHR23301">
    <property type="entry name" value="CHITIN BINDING PERITROPHIN-A"/>
    <property type="match status" value="1"/>
</dbReference>
<keyword evidence="3" id="KW-0677">Repeat</keyword>
<protein>
    <submittedName>
        <fullName evidence="8">Peritrophin-1</fullName>
    </submittedName>
</protein>
<dbReference type="OrthoDB" id="6020543at2759"/>
<evidence type="ECO:0000256" key="3">
    <source>
        <dbReference type="ARBA" id="ARBA00022737"/>
    </source>
</evidence>
<feature type="domain" description="Chitin-binding type-2" evidence="7">
    <location>
        <begin position="134"/>
        <end position="196"/>
    </location>
</feature>
<feature type="domain" description="Chitin-binding type-2" evidence="7">
    <location>
        <begin position="21"/>
        <end position="78"/>
    </location>
</feature>
<feature type="non-terminal residue" evidence="8">
    <location>
        <position position="1"/>
    </location>
</feature>
<evidence type="ECO:0000256" key="2">
    <source>
        <dbReference type="ARBA" id="ARBA00022729"/>
    </source>
</evidence>
<evidence type="ECO:0000256" key="5">
    <source>
        <dbReference type="ARBA" id="ARBA00023180"/>
    </source>
</evidence>
<dbReference type="PROSITE" id="PS50940">
    <property type="entry name" value="CHIT_BIND_II"/>
    <property type="match status" value="3"/>
</dbReference>
<dbReference type="GO" id="GO:0008061">
    <property type="term" value="F:chitin binding"/>
    <property type="evidence" value="ECO:0007669"/>
    <property type="project" value="UniProtKB-KW"/>
</dbReference>
<dbReference type="Pfam" id="PF01607">
    <property type="entry name" value="CBM_14"/>
    <property type="match status" value="3"/>
</dbReference>
<name>A0A9Q0NBE7_9DIPT</name>
<dbReference type="InterPro" id="IPR051940">
    <property type="entry name" value="Chitin_bind-dev_reg"/>
</dbReference>
<dbReference type="AlphaFoldDB" id="A0A9Q0NBE7"/>
<organism evidence="8 9">
    <name type="scientific">Pseudolycoriella hygida</name>
    <dbReference type="NCBI Taxonomy" id="35572"/>
    <lineage>
        <taxon>Eukaryota</taxon>
        <taxon>Metazoa</taxon>
        <taxon>Ecdysozoa</taxon>
        <taxon>Arthropoda</taxon>
        <taxon>Hexapoda</taxon>
        <taxon>Insecta</taxon>
        <taxon>Pterygota</taxon>
        <taxon>Neoptera</taxon>
        <taxon>Endopterygota</taxon>
        <taxon>Diptera</taxon>
        <taxon>Nematocera</taxon>
        <taxon>Sciaroidea</taxon>
        <taxon>Sciaridae</taxon>
        <taxon>Pseudolycoriella</taxon>
    </lineage>
</organism>
<dbReference type="GO" id="GO:0005576">
    <property type="term" value="C:extracellular region"/>
    <property type="evidence" value="ECO:0007669"/>
    <property type="project" value="InterPro"/>
</dbReference>
<evidence type="ECO:0000313" key="9">
    <source>
        <dbReference type="Proteomes" id="UP001151699"/>
    </source>
</evidence>
<feature type="chain" id="PRO_5040316093" evidence="6">
    <location>
        <begin position="19"/>
        <end position="196"/>
    </location>
</feature>
<reference evidence="8" key="1">
    <citation type="submission" date="2022-07" db="EMBL/GenBank/DDBJ databases">
        <authorList>
            <person name="Trinca V."/>
            <person name="Uliana J.V.C."/>
            <person name="Torres T.T."/>
            <person name="Ward R.J."/>
            <person name="Monesi N."/>
        </authorList>
    </citation>
    <scope>NUCLEOTIDE SEQUENCE</scope>
    <source>
        <strain evidence="8">HSMRA1968</strain>
        <tissue evidence="8">Whole embryos</tissue>
    </source>
</reference>
<dbReference type="SUPFAM" id="SSF57625">
    <property type="entry name" value="Invertebrate chitin-binding proteins"/>
    <property type="match status" value="3"/>
</dbReference>
<dbReference type="EMBL" id="WJQU01000001">
    <property type="protein sequence ID" value="KAJ6647231.1"/>
    <property type="molecule type" value="Genomic_DNA"/>
</dbReference>
<dbReference type="Gene3D" id="2.170.140.10">
    <property type="entry name" value="Chitin binding domain"/>
    <property type="match status" value="3"/>
</dbReference>
<proteinExistence type="predicted"/>
<evidence type="ECO:0000256" key="6">
    <source>
        <dbReference type="SAM" id="SignalP"/>
    </source>
</evidence>
<dbReference type="PANTHER" id="PTHR23301:SF0">
    <property type="entry name" value="CHITIN-BINDING TYPE-2 DOMAIN-CONTAINING PROTEIN-RELATED"/>
    <property type="match status" value="1"/>
</dbReference>